<evidence type="ECO:0000256" key="1">
    <source>
        <dbReference type="RuleBase" id="RU362001"/>
    </source>
</evidence>
<dbReference type="Pfam" id="PF06013">
    <property type="entry name" value="WXG100"/>
    <property type="match status" value="1"/>
</dbReference>
<reference evidence="2 3" key="1">
    <citation type="submission" date="2020-03" db="EMBL/GenBank/DDBJ databases">
        <title>Draft genome of Streptomyces sp. ventii, isolated from the Axial Seamount in the Pacific Ocean, and resequencing of the two type strains Streptomyces lonarensis strain NCL 716 and Streptomyces bohaiensis strain 11A07.</title>
        <authorList>
            <person name="Loughran R.M."/>
            <person name="Pfannmuller K.M."/>
            <person name="Wasson B.J."/>
            <person name="Deadmond M.C."/>
            <person name="Paddock B.E."/>
            <person name="Koyack M.J."/>
            <person name="Gallegos D.A."/>
            <person name="Mitchell E.A."/>
            <person name="Ushijima B."/>
            <person name="Saw J.H."/>
            <person name="Mcphail K.L."/>
            <person name="Videau P."/>
        </authorList>
    </citation>
    <scope>NUCLEOTIDE SEQUENCE [LARGE SCALE GENOMIC DNA]</scope>
    <source>
        <strain evidence="2 3">11A07</strain>
    </source>
</reference>
<dbReference type="RefSeq" id="WP_168088748.1">
    <property type="nucleotide sequence ID" value="NZ_BHZH01000096.1"/>
</dbReference>
<dbReference type="SUPFAM" id="SSF140453">
    <property type="entry name" value="EsxAB dimer-like"/>
    <property type="match status" value="1"/>
</dbReference>
<comment type="similarity">
    <text evidence="1">Belongs to the WXG100 family.</text>
</comment>
<dbReference type="Proteomes" id="UP000727056">
    <property type="component" value="Unassembled WGS sequence"/>
</dbReference>
<dbReference type="Gene3D" id="1.10.287.1060">
    <property type="entry name" value="ESAT-6-like"/>
    <property type="match status" value="1"/>
</dbReference>
<accession>A0ABX1CDL7</accession>
<evidence type="ECO:0000313" key="2">
    <source>
        <dbReference type="EMBL" id="NJQ16003.1"/>
    </source>
</evidence>
<proteinExistence type="inferred from homology"/>
<sequence>MSQFDDGTIFMDYKGVDDVVDRLRMETRDIRAMMASMEQGLGPLRNSWVGDASAMYTQKQAAWNRAMEAMDNLLEKDAQVLEGVRSGYRRRETSLAQTWGELKIGR</sequence>
<name>A0ABX1CDL7_9ACTN</name>
<evidence type="ECO:0000313" key="3">
    <source>
        <dbReference type="Proteomes" id="UP000727056"/>
    </source>
</evidence>
<protein>
    <recommendedName>
        <fullName evidence="1">ESAT-6-like protein</fullName>
    </recommendedName>
</protein>
<comment type="caution">
    <text evidence="2">The sequence shown here is derived from an EMBL/GenBank/DDBJ whole genome shotgun (WGS) entry which is preliminary data.</text>
</comment>
<gene>
    <name evidence="2" type="ORF">HCN52_13870</name>
</gene>
<dbReference type="InterPro" id="IPR010310">
    <property type="entry name" value="T7SS_ESAT-6-like"/>
</dbReference>
<keyword evidence="3" id="KW-1185">Reference proteome</keyword>
<dbReference type="NCBIfam" id="TIGR03930">
    <property type="entry name" value="WXG100_ESAT6"/>
    <property type="match status" value="1"/>
</dbReference>
<dbReference type="EMBL" id="JAAVJC010000111">
    <property type="protein sequence ID" value="NJQ16003.1"/>
    <property type="molecule type" value="Genomic_DNA"/>
</dbReference>
<organism evidence="2 3">
    <name type="scientific">Streptomyces bohaiensis</name>
    <dbReference type="NCBI Taxonomy" id="1431344"/>
    <lineage>
        <taxon>Bacteria</taxon>
        <taxon>Bacillati</taxon>
        <taxon>Actinomycetota</taxon>
        <taxon>Actinomycetes</taxon>
        <taxon>Kitasatosporales</taxon>
        <taxon>Streptomycetaceae</taxon>
        <taxon>Streptomyces</taxon>
    </lineage>
</organism>
<dbReference type="InterPro" id="IPR036689">
    <property type="entry name" value="ESAT-6-like_sf"/>
</dbReference>